<feature type="domain" description="Stress-response A/B barrel" evidence="1">
    <location>
        <begin position="2"/>
        <end position="94"/>
    </location>
</feature>
<gene>
    <name evidence="2" type="ORF">ACFQ2S_03030</name>
</gene>
<sequence length="96" mass="10596">MLRHIVLVTFKPEATAEERAALRAAVEGFRDNVPEVRALECGENVGKGPNHHDFAVVADFDDMAAFRRYIDSDLHRAYVAGPAKAVARLAAIQHEI</sequence>
<dbReference type="EMBL" id="JBHTJT010000006">
    <property type="protein sequence ID" value="MFD0978616.1"/>
    <property type="molecule type" value="Genomic_DNA"/>
</dbReference>
<dbReference type="Gene3D" id="3.30.70.100">
    <property type="match status" value="1"/>
</dbReference>
<comment type="caution">
    <text evidence="2">The sequence shown here is derived from an EMBL/GenBank/DDBJ whole genome shotgun (WGS) entry which is preliminary data.</text>
</comment>
<evidence type="ECO:0000313" key="2">
    <source>
        <dbReference type="EMBL" id="MFD0978616.1"/>
    </source>
</evidence>
<proteinExistence type="predicted"/>
<dbReference type="InterPro" id="IPR013097">
    <property type="entry name" value="Dabb"/>
</dbReference>
<name>A0ABW3IKV9_9RHOB</name>
<evidence type="ECO:0000259" key="1">
    <source>
        <dbReference type="PROSITE" id="PS51502"/>
    </source>
</evidence>
<dbReference type="InterPro" id="IPR011008">
    <property type="entry name" value="Dimeric_a/b-barrel"/>
</dbReference>
<dbReference type="SUPFAM" id="SSF54909">
    <property type="entry name" value="Dimeric alpha+beta barrel"/>
    <property type="match status" value="1"/>
</dbReference>
<keyword evidence="3" id="KW-1185">Reference proteome</keyword>
<organism evidence="2 3">
    <name type="scientific">Tropicimonas aquimaris</name>
    <dbReference type="NCBI Taxonomy" id="914152"/>
    <lineage>
        <taxon>Bacteria</taxon>
        <taxon>Pseudomonadati</taxon>
        <taxon>Pseudomonadota</taxon>
        <taxon>Alphaproteobacteria</taxon>
        <taxon>Rhodobacterales</taxon>
        <taxon>Roseobacteraceae</taxon>
        <taxon>Tropicimonas</taxon>
    </lineage>
</organism>
<protein>
    <submittedName>
        <fullName evidence="2">Dabb family protein</fullName>
    </submittedName>
</protein>
<dbReference type="RefSeq" id="WP_386072602.1">
    <property type="nucleotide sequence ID" value="NZ_JBHTJT010000006.1"/>
</dbReference>
<dbReference type="Pfam" id="PF07876">
    <property type="entry name" value="Dabb"/>
    <property type="match status" value="1"/>
</dbReference>
<dbReference type="SMART" id="SM00886">
    <property type="entry name" value="Dabb"/>
    <property type="match status" value="1"/>
</dbReference>
<accession>A0ABW3IKV9</accession>
<dbReference type="PROSITE" id="PS51502">
    <property type="entry name" value="S_R_A_B_BARREL"/>
    <property type="match status" value="1"/>
</dbReference>
<evidence type="ECO:0000313" key="3">
    <source>
        <dbReference type="Proteomes" id="UP001597108"/>
    </source>
</evidence>
<reference evidence="3" key="1">
    <citation type="journal article" date="2019" name="Int. J. Syst. Evol. Microbiol.">
        <title>The Global Catalogue of Microorganisms (GCM) 10K type strain sequencing project: providing services to taxonomists for standard genome sequencing and annotation.</title>
        <authorList>
            <consortium name="The Broad Institute Genomics Platform"/>
            <consortium name="The Broad Institute Genome Sequencing Center for Infectious Disease"/>
            <person name="Wu L."/>
            <person name="Ma J."/>
        </authorList>
    </citation>
    <scope>NUCLEOTIDE SEQUENCE [LARGE SCALE GENOMIC DNA]</scope>
    <source>
        <strain evidence="3">CCUG 60524</strain>
    </source>
</reference>
<dbReference type="Proteomes" id="UP001597108">
    <property type="component" value="Unassembled WGS sequence"/>
</dbReference>